<dbReference type="InterPro" id="IPR013132">
    <property type="entry name" value="PseI/NeuA/B-like_N"/>
</dbReference>
<dbReference type="InterPro" id="IPR013785">
    <property type="entry name" value="Aldolase_TIM"/>
</dbReference>
<reference evidence="2" key="1">
    <citation type="journal article" date="2015" name="Nature">
        <title>Complex archaea that bridge the gap between prokaryotes and eukaryotes.</title>
        <authorList>
            <person name="Spang A."/>
            <person name="Saw J.H."/>
            <person name="Jorgensen S.L."/>
            <person name="Zaremba-Niedzwiedzka K."/>
            <person name="Martijn J."/>
            <person name="Lind A.E."/>
            <person name="van Eijk R."/>
            <person name="Schleper C."/>
            <person name="Guy L."/>
            <person name="Ettema T.J."/>
        </authorList>
    </citation>
    <scope>NUCLEOTIDE SEQUENCE</scope>
</reference>
<dbReference type="AlphaFoldDB" id="A0A0F9MZU8"/>
<dbReference type="PANTHER" id="PTHR42966">
    <property type="entry name" value="N-ACETYLNEURAMINATE SYNTHASE"/>
    <property type="match status" value="1"/>
</dbReference>
<accession>A0A0F9MZU8</accession>
<sequence length="279" mass="31377">MERGTGTFIIAEIGINHTGDLDIAKKLIKGAVMAGTDAVKFQKRTIDLVYSQEFLESPRESPWGTTQRDQKEGLEFGKEAYDEIAAYCRVMGIPWFASAWDSNSQLFLEKYDLDFNKIASPMLTNIELLQMVAKEGKYTFISTGMSTIAEIETAVRIFMERECPFELMHCVSEYNMDDSHANLRMIRALMDRFKCLVGYSGHEQGLIIPCAAVALGATSIEKHITLDHAMYGSDQPASMELTGFEHMVKYIRAIESGMGDGRKGISDEEKVNADKLRYF</sequence>
<organism evidence="2">
    <name type="scientific">marine sediment metagenome</name>
    <dbReference type="NCBI Taxonomy" id="412755"/>
    <lineage>
        <taxon>unclassified sequences</taxon>
        <taxon>metagenomes</taxon>
        <taxon>ecological metagenomes</taxon>
    </lineage>
</organism>
<dbReference type="Pfam" id="PF03102">
    <property type="entry name" value="NeuB"/>
    <property type="match status" value="1"/>
</dbReference>
<proteinExistence type="predicted"/>
<feature type="domain" description="PseI/NeuA/B-like" evidence="1">
    <location>
        <begin position="27"/>
        <end position="263"/>
    </location>
</feature>
<dbReference type="Gene3D" id="3.20.20.70">
    <property type="entry name" value="Aldolase class I"/>
    <property type="match status" value="1"/>
</dbReference>
<dbReference type="PANTHER" id="PTHR42966:SF3">
    <property type="entry name" value="BLR5971 PROTEIN"/>
    <property type="match status" value="1"/>
</dbReference>
<gene>
    <name evidence="2" type="ORF">LCGC14_1012940</name>
</gene>
<comment type="caution">
    <text evidence="2">The sequence shown here is derived from an EMBL/GenBank/DDBJ whole genome shotgun (WGS) entry which is preliminary data.</text>
</comment>
<name>A0A0F9MZU8_9ZZZZ</name>
<dbReference type="GO" id="GO:0016051">
    <property type="term" value="P:carbohydrate biosynthetic process"/>
    <property type="evidence" value="ECO:0007669"/>
    <property type="project" value="InterPro"/>
</dbReference>
<protein>
    <recommendedName>
        <fullName evidence="1">PseI/NeuA/B-like domain-containing protein</fullName>
    </recommendedName>
</protein>
<dbReference type="GO" id="GO:0047444">
    <property type="term" value="F:N-acylneuraminate-9-phosphate synthase activity"/>
    <property type="evidence" value="ECO:0007669"/>
    <property type="project" value="TreeGrafter"/>
</dbReference>
<dbReference type="InterPro" id="IPR051690">
    <property type="entry name" value="PseI-like"/>
</dbReference>
<dbReference type="EMBL" id="LAZR01003992">
    <property type="protein sequence ID" value="KKN12795.1"/>
    <property type="molecule type" value="Genomic_DNA"/>
</dbReference>
<evidence type="ECO:0000313" key="2">
    <source>
        <dbReference type="EMBL" id="KKN12795.1"/>
    </source>
</evidence>
<dbReference type="SUPFAM" id="SSF51569">
    <property type="entry name" value="Aldolase"/>
    <property type="match status" value="1"/>
</dbReference>
<evidence type="ECO:0000259" key="1">
    <source>
        <dbReference type="Pfam" id="PF03102"/>
    </source>
</evidence>